<dbReference type="RefSeq" id="WP_377406139.1">
    <property type="nucleotide sequence ID" value="NZ_JBHTFQ010000010.1"/>
</dbReference>
<dbReference type="InterPro" id="IPR045514">
    <property type="entry name" value="DUF6478"/>
</dbReference>
<comment type="caution">
    <text evidence="1">The sequence shown here is derived from an EMBL/GenBank/DDBJ whole genome shotgun (WGS) entry which is preliminary data.</text>
</comment>
<protein>
    <submittedName>
        <fullName evidence="1">DUF6478 family protein</fullName>
    </submittedName>
</protein>
<accession>A0ABW2UNJ4</accession>
<organism evidence="1 2">
    <name type="scientific">Plastorhodobacter daqingensis</name>
    <dbReference type="NCBI Taxonomy" id="1387281"/>
    <lineage>
        <taxon>Bacteria</taxon>
        <taxon>Pseudomonadati</taxon>
        <taxon>Pseudomonadota</taxon>
        <taxon>Alphaproteobacteria</taxon>
        <taxon>Rhodobacterales</taxon>
        <taxon>Paracoccaceae</taxon>
        <taxon>Plastorhodobacter</taxon>
    </lineage>
</organism>
<name>A0ABW2UNJ4_9RHOB</name>
<evidence type="ECO:0000313" key="2">
    <source>
        <dbReference type="Proteomes" id="UP001596516"/>
    </source>
</evidence>
<dbReference type="Proteomes" id="UP001596516">
    <property type="component" value="Unassembled WGS sequence"/>
</dbReference>
<evidence type="ECO:0000313" key="1">
    <source>
        <dbReference type="EMBL" id="MFC7705838.1"/>
    </source>
</evidence>
<keyword evidence="2" id="KW-1185">Reference proteome</keyword>
<reference evidence="2" key="1">
    <citation type="journal article" date="2019" name="Int. J. Syst. Evol. Microbiol.">
        <title>The Global Catalogue of Microorganisms (GCM) 10K type strain sequencing project: providing services to taxonomists for standard genome sequencing and annotation.</title>
        <authorList>
            <consortium name="The Broad Institute Genomics Platform"/>
            <consortium name="The Broad Institute Genome Sequencing Center for Infectious Disease"/>
            <person name="Wu L."/>
            <person name="Ma J."/>
        </authorList>
    </citation>
    <scope>NUCLEOTIDE SEQUENCE [LARGE SCALE GENOMIC DNA]</scope>
    <source>
        <strain evidence="2">CGMCC 1.12750</strain>
    </source>
</reference>
<proteinExistence type="predicted"/>
<sequence>MIRRIAMPGSTAGARVWSSAAMFQKAGAADWVRGTGMSRLGRLGSMALQLGRRGDRLPHRTHEDSAGRAVALAPGYDWGWRPLPWVEALGAEARTVANQTNAGEGANLFHDCSDSEITLRQLRSDAPGSADFALQFEVSRFDGSFLSVVLDMPDEGVRSLRHRHVLRLDVSLESDEPVRVFSRINIKFGPNVEQVVQELVFNDGRGVAEFDLAYSQINEKRLEKVWVDLIFEKPGVNRMLVRDLTLTRRPRAEF</sequence>
<gene>
    <name evidence="1" type="ORF">ACFQXB_16780</name>
</gene>
<dbReference type="Pfam" id="PF20086">
    <property type="entry name" value="DUF6478"/>
    <property type="match status" value="1"/>
</dbReference>
<dbReference type="EMBL" id="JBHTFQ010000010">
    <property type="protein sequence ID" value="MFC7705838.1"/>
    <property type="molecule type" value="Genomic_DNA"/>
</dbReference>